<evidence type="ECO:0000313" key="2">
    <source>
        <dbReference type="Proteomes" id="UP000446866"/>
    </source>
</evidence>
<accession>A0A845QKS9</accession>
<organism evidence="1 2">
    <name type="scientific">Anaerotruncus colihominis</name>
    <dbReference type="NCBI Taxonomy" id="169435"/>
    <lineage>
        <taxon>Bacteria</taxon>
        <taxon>Bacillati</taxon>
        <taxon>Bacillota</taxon>
        <taxon>Clostridia</taxon>
        <taxon>Eubacteriales</taxon>
        <taxon>Oscillospiraceae</taxon>
        <taxon>Anaerotruncus</taxon>
    </lineage>
</organism>
<dbReference type="AlphaFoldDB" id="A0A845QKS9"/>
<sequence>MKSDNQKARLFAVYQILKKYTDETHGLSMREILHHLERDYDIHSTRQTVTSDFALLEYPLNIDLDSTFDTPQRHFLSSRILEYKDFIDVHIC</sequence>
<dbReference type="EMBL" id="QXWK01000031">
    <property type="protein sequence ID" value="NBH62700.1"/>
    <property type="molecule type" value="Genomic_DNA"/>
</dbReference>
<name>A0A845QKS9_9FIRM</name>
<keyword evidence="2" id="KW-1185">Reference proteome</keyword>
<proteinExistence type="predicted"/>
<dbReference type="Proteomes" id="UP000446866">
    <property type="component" value="Unassembled WGS sequence"/>
</dbReference>
<evidence type="ECO:0000313" key="1">
    <source>
        <dbReference type="EMBL" id="NBH62700.1"/>
    </source>
</evidence>
<protein>
    <recommendedName>
        <fullName evidence="3">WYL domain-containing protein</fullName>
    </recommendedName>
</protein>
<dbReference type="RefSeq" id="WP_160202986.1">
    <property type="nucleotide sequence ID" value="NZ_QXWK01000031.1"/>
</dbReference>
<comment type="caution">
    <text evidence="1">The sequence shown here is derived from an EMBL/GenBank/DDBJ whole genome shotgun (WGS) entry which is preliminary data.</text>
</comment>
<gene>
    <name evidence="1" type="ORF">D0435_13680</name>
</gene>
<reference evidence="1 2" key="1">
    <citation type="submission" date="2018-08" db="EMBL/GenBank/DDBJ databases">
        <title>Murine metabolic-syndrome-specific gut microbial biobank.</title>
        <authorList>
            <person name="Liu C."/>
        </authorList>
    </citation>
    <scope>NUCLEOTIDE SEQUENCE [LARGE SCALE GENOMIC DNA]</scope>
    <source>
        <strain evidence="1 2">28</strain>
    </source>
</reference>
<evidence type="ECO:0008006" key="3">
    <source>
        <dbReference type="Google" id="ProtNLM"/>
    </source>
</evidence>